<dbReference type="GeneID" id="65536204"/>
<evidence type="ECO:0000313" key="2">
    <source>
        <dbReference type="EMBL" id="ANU64755.1"/>
    </source>
</evidence>
<dbReference type="Proteomes" id="UP000186351">
    <property type="component" value="Chromosome"/>
</dbReference>
<dbReference type="Pfam" id="PF07659">
    <property type="entry name" value="DUF1599"/>
    <property type="match status" value="2"/>
</dbReference>
<keyword evidence="4" id="KW-1185">Reference proteome</keyword>
<reference evidence="3 5" key="3">
    <citation type="submission" date="2019-04" db="EMBL/GenBank/DDBJ databases">
        <title>Microbes associate with the intestines of laboratory mice.</title>
        <authorList>
            <person name="Navarre W."/>
            <person name="Wong E."/>
            <person name="Huang K."/>
            <person name="Tropini C."/>
            <person name="Ng K."/>
            <person name="Yu B."/>
        </authorList>
    </citation>
    <scope>NUCLEOTIDE SEQUENCE [LARGE SCALE GENOMIC DNA]</scope>
    <source>
        <strain evidence="3 5">NM06_A21</strain>
    </source>
</reference>
<evidence type="ECO:0000313" key="4">
    <source>
        <dbReference type="Proteomes" id="UP000186351"/>
    </source>
</evidence>
<organism evidence="2 4">
    <name type="scientific">Muribaculum intestinale</name>
    <dbReference type="NCBI Taxonomy" id="1796646"/>
    <lineage>
        <taxon>Bacteria</taxon>
        <taxon>Pseudomonadati</taxon>
        <taxon>Bacteroidota</taxon>
        <taxon>Bacteroidia</taxon>
        <taxon>Bacteroidales</taxon>
        <taxon>Muribaculaceae</taxon>
        <taxon>Muribaculum</taxon>
    </lineage>
</organism>
<sequence length="180" mass="20730">MADTAQQFSKVGTMCRDIFEKKLKDYGSSWRLMRPESLTDQIYIKAARIRSLETKSEHRVEEGVIPEWVGIVNYGVIALIQLEKGWADTADLSIEDALALYDRHLECAFALMLDKNHDYDEAWRKMRVSSFTDIILQKLWRTKQIEDNQGTTLISEGLDANYKDMINYAAFALIKLTGIE</sequence>
<dbReference type="Proteomes" id="UP000306630">
    <property type="component" value="Unassembled WGS sequence"/>
</dbReference>
<dbReference type="AlphaFoldDB" id="A0A1B1SDA3"/>
<dbReference type="EMBL" id="CP015402">
    <property type="protein sequence ID" value="ANU64755.1"/>
    <property type="molecule type" value="Genomic_DNA"/>
</dbReference>
<evidence type="ECO:0000313" key="3">
    <source>
        <dbReference type="EMBL" id="TGY76282.1"/>
    </source>
</evidence>
<dbReference type="InterPro" id="IPR011630">
    <property type="entry name" value="DUF1599"/>
</dbReference>
<dbReference type="KEGG" id="pary:A4V02_04990"/>
<name>A0A1B1SDA3_9BACT</name>
<accession>A0A1B1SDA3</accession>
<dbReference type="RefSeq" id="WP_068962023.1">
    <property type="nucleotide sequence ID" value="NZ_CAJTAP010000005.1"/>
</dbReference>
<accession>A0A1Z2XK24</accession>
<protein>
    <submittedName>
        <fullName evidence="3">DUF1599 domain-containing protein</fullName>
    </submittedName>
</protein>
<feature type="domain" description="Nucleotide modification associated" evidence="1">
    <location>
        <begin position="115"/>
        <end position="176"/>
    </location>
</feature>
<evidence type="ECO:0000259" key="1">
    <source>
        <dbReference type="Pfam" id="PF07659"/>
    </source>
</evidence>
<proteinExistence type="predicted"/>
<reference evidence="2" key="2">
    <citation type="submission" date="2017-04" db="EMBL/GenBank/DDBJ databases">
        <title>Complete Genome Sequences of Twelve Strains of a Stable Defined Moderately Diverse Mouse Microbiota 2 (sDMDMm2).</title>
        <authorList>
            <person name="Uchimura Y."/>
            <person name="Wyss M."/>
            <person name="Brugiroux S."/>
            <person name="Limenitakis J.P."/>
            <person name="Stecher B."/>
            <person name="McCoy K.D."/>
            <person name="Macpherson A.J."/>
        </authorList>
    </citation>
    <scope>NUCLEOTIDE SEQUENCE</scope>
    <source>
        <strain evidence="2">YL27</strain>
    </source>
</reference>
<gene>
    <name evidence="2" type="ORF">A4V02_04990</name>
    <name evidence="3" type="ORF">E5333_01750</name>
</gene>
<feature type="domain" description="Nucleotide modification associated" evidence="1">
    <location>
        <begin position="22"/>
        <end position="82"/>
    </location>
</feature>
<reference evidence="4" key="1">
    <citation type="submission" date="2016-04" db="EMBL/GenBank/DDBJ databases">
        <title>Complete Genome Sequences of Twelve Strains of a Stable Defined Moderately Diverse Mouse Microbiota 2 (sDMDMm2).</title>
        <authorList>
            <person name="Uchimura Y."/>
            <person name="Wyss M."/>
            <person name="Brugiroux S."/>
            <person name="Limenitakis J.P."/>
            <person name="Stecher B."/>
            <person name="McCoy K.D."/>
            <person name="Macpherson A.J."/>
        </authorList>
    </citation>
    <scope>NUCLEOTIDE SEQUENCE [LARGE SCALE GENOMIC DNA]</scope>
    <source>
        <strain evidence="4">YL27</strain>
    </source>
</reference>
<evidence type="ECO:0000313" key="5">
    <source>
        <dbReference type="Proteomes" id="UP000306630"/>
    </source>
</evidence>
<dbReference type="EMBL" id="SRYD01000004">
    <property type="protein sequence ID" value="TGY76282.1"/>
    <property type="molecule type" value="Genomic_DNA"/>
</dbReference>
<dbReference type="OrthoDB" id="659365at2"/>
<dbReference type="STRING" id="1796646.A4V02_04990"/>